<dbReference type="AlphaFoldDB" id="A0A9E7NCM6"/>
<evidence type="ECO:0000256" key="1">
    <source>
        <dbReference type="SAM" id="MobiDB-lite"/>
    </source>
</evidence>
<feature type="compositionally biased region" description="Basic and acidic residues" evidence="1">
    <location>
        <begin position="1"/>
        <end position="15"/>
    </location>
</feature>
<sequence length="68" mass="7636">MYEARVGSDENDRRVPLGRQVPRGGRVDRRALCFPVPVTVPVPDPVSVPFLEYSTSHPEREACGTRRT</sequence>
<accession>A0A9E7NCM6</accession>
<reference evidence="2" key="1">
    <citation type="submission" date="2022-06" db="EMBL/GenBank/DDBJ databases">
        <title>Diverse halophilic archaea isolated from saline environments.</title>
        <authorList>
            <person name="Cui H.-L."/>
        </authorList>
    </citation>
    <scope>NUCLEOTIDE SEQUENCE</scope>
    <source>
        <strain evidence="2">WLHS1</strain>
    </source>
</reference>
<gene>
    <name evidence="2" type="ORF">NGM29_07230</name>
</gene>
<dbReference type="EMBL" id="CP100355">
    <property type="protein sequence ID" value="UTF55036.1"/>
    <property type="molecule type" value="Genomic_DNA"/>
</dbReference>
<evidence type="ECO:0000313" key="3">
    <source>
        <dbReference type="Proteomes" id="UP001056855"/>
    </source>
</evidence>
<dbReference type="RefSeq" id="WP_254159783.1">
    <property type="nucleotide sequence ID" value="NZ_CP100355.1"/>
</dbReference>
<dbReference type="GeneID" id="73289826"/>
<keyword evidence="3" id="KW-1185">Reference proteome</keyword>
<feature type="region of interest" description="Disordered" evidence="1">
    <location>
        <begin position="1"/>
        <end position="22"/>
    </location>
</feature>
<protein>
    <submittedName>
        <fullName evidence="2">Uncharacterized protein</fullName>
    </submittedName>
</protein>
<proteinExistence type="predicted"/>
<organism evidence="2 3">
    <name type="scientific">Natronosalvus rutilus</name>
    <dbReference type="NCBI Taxonomy" id="2953753"/>
    <lineage>
        <taxon>Archaea</taxon>
        <taxon>Methanobacteriati</taxon>
        <taxon>Methanobacteriota</taxon>
        <taxon>Stenosarchaea group</taxon>
        <taxon>Halobacteria</taxon>
        <taxon>Halobacteriales</taxon>
        <taxon>Natrialbaceae</taxon>
        <taxon>Natronosalvus</taxon>
    </lineage>
</organism>
<dbReference type="Proteomes" id="UP001056855">
    <property type="component" value="Chromosome"/>
</dbReference>
<evidence type="ECO:0000313" key="2">
    <source>
        <dbReference type="EMBL" id="UTF55036.1"/>
    </source>
</evidence>
<dbReference type="KEGG" id="sawl:NGM29_07230"/>
<name>A0A9E7NCM6_9EURY</name>